<dbReference type="KEGG" id="baqk:QN215_01325"/>
<dbReference type="EMBL" id="CP129674">
    <property type="protein sequence ID" value="XDS44806.1"/>
    <property type="molecule type" value="Genomic_DNA"/>
</dbReference>
<sequence>MEEGFAAMSENLAAVNGMVVLTLQALPHNHEDIQLSAVAGR</sequence>
<dbReference type="RefSeq" id="WP_369344352.1">
    <property type="nucleotide sequence ID" value="NZ_CP129674.1"/>
</dbReference>
<proteinExistence type="predicted"/>
<gene>
    <name evidence="1" type="ORF">QN215_01325</name>
</gene>
<dbReference type="AlphaFoldDB" id="A0AB39U7C9"/>
<evidence type="ECO:0000313" key="1">
    <source>
        <dbReference type="EMBL" id="XDS44806.1"/>
    </source>
</evidence>
<accession>A0AB39U7C9</accession>
<name>A0AB39U7C9_9BIFI</name>
<reference evidence="1" key="1">
    <citation type="submission" date="2023-07" db="EMBL/GenBank/DDBJ databases">
        <title>Bifidobacterium aquikefiriaerophilum sp. nov. and Bifidobacterium eccum sp. nov., isolated from water kefir.</title>
        <authorList>
            <person name="Breselge S."/>
            <person name="Bellassi P."/>
            <person name="Barcenilla C."/>
            <person name="Alvarez-Ordonez A."/>
            <person name="Morelli L."/>
            <person name="Cotter P.D."/>
        </authorList>
    </citation>
    <scope>NUCLEOTIDE SEQUENCE</scope>
    <source>
        <strain evidence="1">WK041_4_12</strain>
    </source>
</reference>
<protein>
    <submittedName>
        <fullName evidence="1">Uncharacterized protein</fullName>
    </submittedName>
</protein>
<organism evidence="1">
    <name type="scientific">Bifidobacterium aquikefiricola</name>
    <dbReference type="NCBI Taxonomy" id="3059038"/>
    <lineage>
        <taxon>Bacteria</taxon>
        <taxon>Bacillati</taxon>
        <taxon>Actinomycetota</taxon>
        <taxon>Actinomycetes</taxon>
        <taxon>Bifidobacteriales</taxon>
        <taxon>Bifidobacteriaceae</taxon>
        <taxon>Bifidobacterium</taxon>
    </lineage>
</organism>